<dbReference type="GO" id="GO:0005876">
    <property type="term" value="C:spindle microtubule"/>
    <property type="evidence" value="ECO:0007669"/>
    <property type="project" value="TreeGrafter"/>
</dbReference>
<dbReference type="PANTHER" id="PTHR47970:SF26">
    <property type="entry name" value="KINESIN-LIKE PROTEIN KIF11"/>
    <property type="match status" value="1"/>
</dbReference>
<comment type="similarity">
    <text evidence="7">Belongs to the TRAFAC class myosin-kinesin ATPase superfamily. Kinesin family.</text>
</comment>
<dbReference type="SMART" id="SM00129">
    <property type="entry name" value="KISc"/>
    <property type="match status" value="1"/>
</dbReference>
<dbReference type="InterPro" id="IPR001752">
    <property type="entry name" value="Kinesin_motor_dom"/>
</dbReference>
<dbReference type="GO" id="GO:0005634">
    <property type="term" value="C:nucleus"/>
    <property type="evidence" value="ECO:0007669"/>
    <property type="project" value="TreeGrafter"/>
</dbReference>
<evidence type="ECO:0000313" key="12">
    <source>
        <dbReference type="Proteomes" id="UP000242450"/>
    </source>
</evidence>
<dbReference type="Pfam" id="PF00225">
    <property type="entry name" value="Kinesin"/>
    <property type="match status" value="1"/>
</dbReference>
<organism evidence="11 12">
    <name type="scientific">Cervus elaphus hippelaphus</name>
    <name type="common">European red deer</name>
    <dbReference type="NCBI Taxonomy" id="46360"/>
    <lineage>
        <taxon>Eukaryota</taxon>
        <taxon>Metazoa</taxon>
        <taxon>Chordata</taxon>
        <taxon>Craniata</taxon>
        <taxon>Vertebrata</taxon>
        <taxon>Euteleostomi</taxon>
        <taxon>Mammalia</taxon>
        <taxon>Eutheria</taxon>
        <taxon>Laurasiatheria</taxon>
        <taxon>Artiodactyla</taxon>
        <taxon>Ruminantia</taxon>
        <taxon>Pecora</taxon>
        <taxon>Cervidae</taxon>
        <taxon>Cervinae</taxon>
        <taxon>Cervus</taxon>
    </lineage>
</organism>
<dbReference type="GO" id="GO:0051231">
    <property type="term" value="P:spindle elongation"/>
    <property type="evidence" value="ECO:0007669"/>
    <property type="project" value="TreeGrafter"/>
</dbReference>
<evidence type="ECO:0000256" key="1">
    <source>
        <dbReference type="ARBA" id="ARBA00004245"/>
    </source>
</evidence>
<dbReference type="GO" id="GO:0008017">
    <property type="term" value="F:microtubule binding"/>
    <property type="evidence" value="ECO:0007669"/>
    <property type="project" value="InterPro"/>
</dbReference>
<gene>
    <name evidence="11" type="ORF">Celaphus_00001687</name>
</gene>
<evidence type="ECO:0000256" key="9">
    <source>
        <dbReference type="SAM" id="MobiDB-lite"/>
    </source>
</evidence>
<keyword evidence="12" id="KW-1185">Reference proteome</keyword>
<evidence type="ECO:0000256" key="3">
    <source>
        <dbReference type="ARBA" id="ARBA00022741"/>
    </source>
</evidence>
<accession>A0A212D8G6</accession>
<reference evidence="11 12" key="1">
    <citation type="journal article" date="2018" name="Mol. Genet. Genomics">
        <title>The red deer Cervus elaphus genome CerEla1.0: sequencing, annotating, genes, and chromosomes.</title>
        <authorList>
            <person name="Bana N.A."/>
            <person name="Nyiri A."/>
            <person name="Nagy J."/>
            <person name="Frank K."/>
            <person name="Nagy T."/>
            <person name="Steger V."/>
            <person name="Schiller M."/>
            <person name="Lakatos P."/>
            <person name="Sugar L."/>
            <person name="Horn P."/>
            <person name="Barta E."/>
            <person name="Orosz L."/>
        </authorList>
    </citation>
    <scope>NUCLEOTIDE SEQUENCE [LARGE SCALE GENOMIC DNA]</scope>
    <source>
        <strain evidence="11">Hungarian</strain>
    </source>
</reference>
<dbReference type="PRINTS" id="PR00380">
    <property type="entry name" value="KINESINHEAVY"/>
</dbReference>
<dbReference type="AlphaFoldDB" id="A0A212D8G6"/>
<dbReference type="OrthoDB" id="3176171at2759"/>
<evidence type="ECO:0000313" key="11">
    <source>
        <dbReference type="EMBL" id="OWK14550.1"/>
    </source>
</evidence>
<evidence type="ECO:0000256" key="5">
    <source>
        <dbReference type="ARBA" id="ARBA00023175"/>
    </source>
</evidence>
<comment type="caution">
    <text evidence="7">Lacks conserved residue(s) required for the propagation of feature annotation.</text>
</comment>
<keyword evidence="2" id="KW-0963">Cytoplasm</keyword>
<proteinExistence type="inferred from homology"/>
<dbReference type="GO" id="GO:0008574">
    <property type="term" value="F:plus-end-directed microtubule motor activity"/>
    <property type="evidence" value="ECO:0007669"/>
    <property type="project" value="TreeGrafter"/>
</dbReference>
<dbReference type="GO" id="GO:0005524">
    <property type="term" value="F:ATP binding"/>
    <property type="evidence" value="ECO:0007669"/>
    <property type="project" value="UniProtKB-KW"/>
</dbReference>
<dbReference type="PANTHER" id="PTHR47970">
    <property type="entry name" value="KINESIN-LIKE PROTEIN KIF11"/>
    <property type="match status" value="1"/>
</dbReference>
<feature type="compositionally biased region" description="Polar residues" evidence="9">
    <location>
        <begin position="599"/>
        <end position="609"/>
    </location>
</feature>
<feature type="domain" description="Kinesin motor" evidence="10">
    <location>
        <begin position="217"/>
        <end position="331"/>
    </location>
</feature>
<feature type="region of interest" description="Disordered" evidence="9">
    <location>
        <begin position="599"/>
        <end position="637"/>
    </location>
</feature>
<dbReference type="InterPro" id="IPR047149">
    <property type="entry name" value="KIF11-like"/>
</dbReference>
<dbReference type="GO" id="GO:0090307">
    <property type="term" value="P:mitotic spindle assembly"/>
    <property type="evidence" value="ECO:0007669"/>
    <property type="project" value="TreeGrafter"/>
</dbReference>
<evidence type="ECO:0000256" key="7">
    <source>
        <dbReference type="PROSITE-ProRule" id="PRU00283"/>
    </source>
</evidence>
<feature type="non-terminal residue" evidence="11">
    <location>
        <position position="1"/>
    </location>
</feature>
<dbReference type="InterPro" id="IPR036961">
    <property type="entry name" value="Kinesin_motor_dom_sf"/>
</dbReference>
<dbReference type="Gene3D" id="3.40.850.10">
    <property type="entry name" value="Kinesin motor domain"/>
    <property type="match status" value="2"/>
</dbReference>
<dbReference type="GO" id="GO:0072686">
    <property type="term" value="C:mitotic spindle"/>
    <property type="evidence" value="ECO:0007669"/>
    <property type="project" value="TreeGrafter"/>
</dbReference>
<dbReference type="PROSITE" id="PS50067">
    <property type="entry name" value="KINESIN_MOTOR_2"/>
    <property type="match status" value="1"/>
</dbReference>
<keyword evidence="4" id="KW-0067">ATP-binding</keyword>
<comment type="caution">
    <text evidence="11">The sequence shown here is derived from an EMBL/GenBank/DDBJ whole genome shotgun (WGS) entry which is preliminary data.</text>
</comment>
<dbReference type="GO" id="GO:0007018">
    <property type="term" value="P:microtubule-based movement"/>
    <property type="evidence" value="ECO:0007669"/>
    <property type="project" value="InterPro"/>
</dbReference>
<evidence type="ECO:0000256" key="4">
    <source>
        <dbReference type="ARBA" id="ARBA00022840"/>
    </source>
</evidence>
<keyword evidence="3" id="KW-0547">Nucleotide-binding</keyword>
<sequence length="637" mass="70776">PGTHLSLPDTMTATRSHTASASAMEWVLPLGVQPRGRLVQKQHGRAPQDAQREAQLQRRGAASALAWGRAGQGALVPAWGRAGGAWPRPILPFSSPLRLQTACWRLRSAPGDAENSLLFGQAFHGCVQVQVFSDREVRPQCVLLRTVTQAPEAVVCLLRLSCPTATENHLHRATKIFEKITDNGTEFPVKVSLLEIYNDKLFDLLNLSSDVSETADFSVTIHMKETTVDGEELVKIGKLNSVDLDSSENTGRSGAIDKRVLEAGNVDQSLLTLGRKEHLMFLNRESKLTKILQDSLGGRTRTSIIATVSPASLNPEETLSTLEYAHRAKSILDKPEVNQKLTKKALIKEYTEEIERLKQDLAATHEKNGVYITEENFRAMSGKLTVQEEEIETKLQLVEEEYITSALESTEERLHDAANRLLNTVEETTKDVFGLHYKMDRKKAVDQHNAEAQDAFGKNLNSLFNNIEELIKDGNKKQKAMLEVHKTLFGTLLTSSVSALDTVTAAALGSLPSIPENIEDQKKMDGFLSTLCNNLHELKENTVSSLAESQKVCENLTEDVKKAKKFHSQELYQLISLWEERLCDLEENCKNIQIPVSSVQENTGQTQETMKQEGRRPATKPRARNPASSPYLRLATA</sequence>
<evidence type="ECO:0000256" key="2">
    <source>
        <dbReference type="ARBA" id="ARBA00022490"/>
    </source>
</evidence>
<evidence type="ECO:0000256" key="6">
    <source>
        <dbReference type="ARBA" id="ARBA00023212"/>
    </source>
</evidence>
<feature type="coiled-coil region" evidence="8">
    <location>
        <begin position="340"/>
        <end position="367"/>
    </location>
</feature>
<dbReference type="EMBL" id="MKHE01000005">
    <property type="protein sequence ID" value="OWK14550.1"/>
    <property type="molecule type" value="Genomic_DNA"/>
</dbReference>
<name>A0A212D8G6_CEREH</name>
<dbReference type="Proteomes" id="UP000242450">
    <property type="component" value="Chromosome 5"/>
</dbReference>
<dbReference type="SUPFAM" id="SSF52540">
    <property type="entry name" value="P-loop containing nucleoside triphosphate hydrolases"/>
    <property type="match status" value="1"/>
</dbReference>
<evidence type="ECO:0000259" key="10">
    <source>
        <dbReference type="PROSITE" id="PS50067"/>
    </source>
</evidence>
<keyword evidence="6" id="KW-0206">Cytoskeleton</keyword>
<keyword evidence="5" id="KW-0505">Motor protein</keyword>
<keyword evidence="8" id="KW-0175">Coiled coil</keyword>
<protein>
    <recommendedName>
        <fullName evidence="10">Kinesin motor domain-containing protein</fullName>
    </recommendedName>
</protein>
<dbReference type="InterPro" id="IPR027417">
    <property type="entry name" value="P-loop_NTPase"/>
</dbReference>
<evidence type="ECO:0000256" key="8">
    <source>
        <dbReference type="SAM" id="Coils"/>
    </source>
</evidence>
<comment type="subcellular location">
    <subcellularLocation>
        <location evidence="1">Cytoplasm</location>
        <location evidence="1">Cytoskeleton</location>
    </subcellularLocation>
</comment>